<keyword evidence="4" id="KW-0762">Sugar transport</keyword>
<feature type="transmembrane region" description="Helical" evidence="9">
    <location>
        <begin position="410"/>
        <end position="429"/>
    </location>
</feature>
<proteinExistence type="inferred from homology"/>
<keyword evidence="3 8" id="KW-0813">Transport</keyword>
<dbReference type="SUPFAM" id="SSF103473">
    <property type="entry name" value="MFS general substrate transporter"/>
    <property type="match status" value="1"/>
</dbReference>
<keyword evidence="12" id="KW-1185">Reference proteome</keyword>
<feature type="transmembrane region" description="Helical" evidence="9">
    <location>
        <begin position="435"/>
        <end position="453"/>
    </location>
</feature>
<evidence type="ECO:0000256" key="5">
    <source>
        <dbReference type="ARBA" id="ARBA00022692"/>
    </source>
</evidence>
<dbReference type="InterPro" id="IPR036259">
    <property type="entry name" value="MFS_trans_sf"/>
</dbReference>
<keyword evidence="6 9" id="KW-1133">Transmembrane helix</keyword>
<feature type="transmembrane region" description="Helical" evidence="9">
    <location>
        <begin position="304"/>
        <end position="326"/>
    </location>
</feature>
<evidence type="ECO:0000256" key="3">
    <source>
        <dbReference type="ARBA" id="ARBA00022448"/>
    </source>
</evidence>
<comment type="caution">
    <text evidence="11">The sequence shown here is derived from an EMBL/GenBank/DDBJ whole genome shotgun (WGS) entry which is preliminary data.</text>
</comment>
<evidence type="ECO:0000256" key="9">
    <source>
        <dbReference type="SAM" id="Phobius"/>
    </source>
</evidence>
<keyword evidence="5 9" id="KW-0812">Transmembrane</keyword>
<dbReference type="InterPro" id="IPR003663">
    <property type="entry name" value="Sugar/inositol_transpt"/>
</dbReference>
<dbReference type="AlphaFoldDB" id="A0AAW1NFH9"/>
<evidence type="ECO:0000256" key="1">
    <source>
        <dbReference type="ARBA" id="ARBA00004141"/>
    </source>
</evidence>
<dbReference type="PANTHER" id="PTHR48021">
    <property type="match status" value="1"/>
</dbReference>
<dbReference type="EMBL" id="JBDFQZ010000001">
    <property type="protein sequence ID" value="KAK9757252.1"/>
    <property type="molecule type" value="Genomic_DNA"/>
</dbReference>
<dbReference type="InterPro" id="IPR050549">
    <property type="entry name" value="MFS_Trehalose_Transporter"/>
</dbReference>
<evidence type="ECO:0000256" key="2">
    <source>
        <dbReference type="ARBA" id="ARBA00010992"/>
    </source>
</evidence>
<protein>
    <recommendedName>
        <fullName evidence="10">Major facilitator superfamily (MFS) profile domain-containing protein</fullName>
    </recommendedName>
</protein>
<feature type="transmembrane region" description="Helical" evidence="9">
    <location>
        <begin position="333"/>
        <end position="356"/>
    </location>
</feature>
<evidence type="ECO:0000313" key="12">
    <source>
        <dbReference type="Proteomes" id="UP001443914"/>
    </source>
</evidence>
<dbReference type="InterPro" id="IPR044775">
    <property type="entry name" value="MFS_ERD6/Tret1-like"/>
</dbReference>
<comment type="subcellular location">
    <subcellularLocation>
        <location evidence="1">Membrane</location>
        <topology evidence="1">Multi-pass membrane protein</topology>
    </subcellularLocation>
</comment>
<feature type="domain" description="Major facilitator superfamily (MFS) profile" evidence="10">
    <location>
        <begin position="37"/>
        <end position="457"/>
    </location>
</feature>
<gene>
    <name evidence="11" type="ORF">RND81_01G151900</name>
</gene>
<evidence type="ECO:0000313" key="11">
    <source>
        <dbReference type="EMBL" id="KAK9757252.1"/>
    </source>
</evidence>
<feature type="transmembrane region" description="Helical" evidence="9">
    <location>
        <begin position="368"/>
        <end position="390"/>
    </location>
</feature>
<dbReference type="NCBIfam" id="TIGR00879">
    <property type="entry name" value="SP"/>
    <property type="match status" value="1"/>
</dbReference>
<dbReference type="FunFam" id="1.20.1250.20:FF:000043">
    <property type="entry name" value="sugar transporter ERD6-like 6"/>
    <property type="match status" value="1"/>
</dbReference>
<dbReference type="GO" id="GO:0016020">
    <property type="term" value="C:membrane"/>
    <property type="evidence" value="ECO:0007669"/>
    <property type="project" value="UniProtKB-SubCell"/>
</dbReference>
<organism evidence="11 12">
    <name type="scientific">Saponaria officinalis</name>
    <name type="common">Common soapwort</name>
    <name type="synonym">Lychnis saponaria</name>
    <dbReference type="NCBI Taxonomy" id="3572"/>
    <lineage>
        <taxon>Eukaryota</taxon>
        <taxon>Viridiplantae</taxon>
        <taxon>Streptophyta</taxon>
        <taxon>Embryophyta</taxon>
        <taxon>Tracheophyta</taxon>
        <taxon>Spermatophyta</taxon>
        <taxon>Magnoliopsida</taxon>
        <taxon>eudicotyledons</taxon>
        <taxon>Gunneridae</taxon>
        <taxon>Pentapetalae</taxon>
        <taxon>Caryophyllales</taxon>
        <taxon>Caryophyllaceae</taxon>
        <taxon>Caryophylleae</taxon>
        <taxon>Saponaria</taxon>
    </lineage>
</organism>
<dbReference type="PANTHER" id="PTHR48021:SF37">
    <property type="entry name" value="SUGAR TRANSPORTER ERD6-LIKE 16"/>
    <property type="match status" value="1"/>
</dbReference>
<feature type="transmembrane region" description="Helical" evidence="9">
    <location>
        <begin position="132"/>
        <end position="149"/>
    </location>
</feature>
<dbReference type="CDD" id="cd17358">
    <property type="entry name" value="MFS_GLUT6_8_Class3_like"/>
    <property type="match status" value="1"/>
</dbReference>
<feature type="transmembrane region" description="Helical" evidence="9">
    <location>
        <begin position="33"/>
        <end position="56"/>
    </location>
</feature>
<evidence type="ECO:0000256" key="4">
    <source>
        <dbReference type="ARBA" id="ARBA00022597"/>
    </source>
</evidence>
<sequence length="471" mass="51377">MGSKKDAEKLGEKSDVRDHLLGHGKVDEGCIKFVILSTFIAVSGSYAFGTCIGFTAPDQEAIISDLNLSVAEFSLFGSILSIGATIGAITSGHVGDFLGRKRAMGLSSIICLIGWLAIYFAKGPISLDVGRFFTGCGIGIFSYVVPVYVSEIAPTSIRGGLTTLNQLMIVLGISFTMLLGIVVSWRELALHGMLPCFIMLLGLLIIPESPRWLAKVGNREECEKSLRTLRGKDAHISYEIAQIQESLDIVQHLPKAGIMDLFHRRYIRSVIISVGLMAFQQCGGVNGIGFYASEIFLAAGNSSAKLGVALYAFIQIPINIMTSFLIDRTGRKPLILFATSGTTLACLLTGTCFYLKEHQMLLEWVPSLVVFGVVFFISSFSSGYGAIPWVMMSEMLPLHVKGVAGSMVNLVHWVLAWLLTYTFNFLFVWSPAGTFYVYAAFNAGAIIFIIMLMPETKGKTLEEIEASMNRM</sequence>
<dbReference type="GO" id="GO:0051119">
    <property type="term" value="F:sugar transmembrane transporter activity"/>
    <property type="evidence" value="ECO:0007669"/>
    <property type="project" value="InterPro"/>
</dbReference>
<reference evidence="11" key="1">
    <citation type="submission" date="2024-03" db="EMBL/GenBank/DDBJ databases">
        <title>WGS assembly of Saponaria officinalis var. Norfolk2.</title>
        <authorList>
            <person name="Jenkins J."/>
            <person name="Shu S."/>
            <person name="Grimwood J."/>
            <person name="Barry K."/>
            <person name="Goodstein D."/>
            <person name="Schmutz J."/>
            <person name="Leebens-Mack J."/>
            <person name="Osbourn A."/>
        </authorList>
    </citation>
    <scope>NUCLEOTIDE SEQUENCE [LARGE SCALE GENOMIC DNA]</scope>
    <source>
        <strain evidence="11">JIC</strain>
    </source>
</reference>
<dbReference type="InterPro" id="IPR020846">
    <property type="entry name" value="MFS_dom"/>
</dbReference>
<feature type="transmembrane region" description="Helical" evidence="9">
    <location>
        <begin position="161"/>
        <end position="182"/>
    </location>
</feature>
<comment type="similarity">
    <text evidence="2 8">Belongs to the major facilitator superfamily. Sugar transporter (TC 2.A.1.1) family.</text>
</comment>
<evidence type="ECO:0000259" key="10">
    <source>
        <dbReference type="PROSITE" id="PS50850"/>
    </source>
</evidence>
<keyword evidence="7 9" id="KW-0472">Membrane</keyword>
<dbReference type="Proteomes" id="UP001443914">
    <property type="component" value="Unassembled WGS sequence"/>
</dbReference>
<dbReference type="InterPro" id="IPR005828">
    <property type="entry name" value="MFS_sugar_transport-like"/>
</dbReference>
<feature type="transmembrane region" description="Helical" evidence="9">
    <location>
        <begin position="188"/>
        <end position="206"/>
    </location>
</feature>
<feature type="transmembrane region" description="Helical" evidence="9">
    <location>
        <begin position="269"/>
        <end position="292"/>
    </location>
</feature>
<evidence type="ECO:0000256" key="6">
    <source>
        <dbReference type="ARBA" id="ARBA00022989"/>
    </source>
</evidence>
<dbReference type="PROSITE" id="PS50850">
    <property type="entry name" value="MFS"/>
    <property type="match status" value="1"/>
</dbReference>
<dbReference type="PRINTS" id="PR00171">
    <property type="entry name" value="SUGRTRNSPORT"/>
</dbReference>
<evidence type="ECO:0000256" key="7">
    <source>
        <dbReference type="ARBA" id="ARBA00023136"/>
    </source>
</evidence>
<feature type="transmembrane region" description="Helical" evidence="9">
    <location>
        <begin position="103"/>
        <end position="120"/>
    </location>
</feature>
<feature type="transmembrane region" description="Helical" evidence="9">
    <location>
        <begin position="68"/>
        <end position="91"/>
    </location>
</feature>
<accession>A0AAW1NFH9</accession>
<dbReference type="Pfam" id="PF00083">
    <property type="entry name" value="Sugar_tr"/>
    <property type="match status" value="1"/>
</dbReference>
<dbReference type="Gene3D" id="1.20.1250.20">
    <property type="entry name" value="MFS general substrate transporter like domains"/>
    <property type="match status" value="1"/>
</dbReference>
<name>A0AAW1NFH9_SAPOF</name>
<evidence type="ECO:0000256" key="8">
    <source>
        <dbReference type="RuleBase" id="RU003346"/>
    </source>
</evidence>